<comment type="function">
    <text evidence="5">An accessory protein needed during the final step in the assembly of 30S ribosomal subunit, possibly for assembly of the head region. Essential for efficient processing of 16S rRNA. May be needed both before and after RbfA during the maturation of 16S rRNA. It has affinity for free ribosomal 30S subunits but not for 70S ribosomes.</text>
</comment>
<dbReference type="InterPro" id="IPR009000">
    <property type="entry name" value="Transl_B-barrel_sf"/>
</dbReference>
<accession>A0A2T0UZL1</accession>
<evidence type="ECO:0000259" key="8">
    <source>
        <dbReference type="Pfam" id="PF24986"/>
    </source>
</evidence>
<keyword evidence="1 5" id="KW-0963">Cytoplasm</keyword>
<evidence type="ECO:0000313" key="10">
    <source>
        <dbReference type="Proteomes" id="UP000237822"/>
    </source>
</evidence>
<dbReference type="GO" id="GO:0005737">
    <property type="term" value="C:cytoplasm"/>
    <property type="evidence" value="ECO:0007669"/>
    <property type="project" value="UniProtKB-SubCell"/>
</dbReference>
<comment type="subunit">
    <text evidence="5">Binds ribosomal protein uS19.</text>
</comment>
<dbReference type="InterPro" id="IPR002676">
    <property type="entry name" value="RimM_N"/>
</dbReference>
<dbReference type="GO" id="GO:0043022">
    <property type="term" value="F:ribosome binding"/>
    <property type="evidence" value="ECO:0007669"/>
    <property type="project" value="InterPro"/>
</dbReference>
<evidence type="ECO:0000256" key="3">
    <source>
        <dbReference type="ARBA" id="ARBA00022552"/>
    </source>
</evidence>
<evidence type="ECO:0000256" key="2">
    <source>
        <dbReference type="ARBA" id="ARBA00022517"/>
    </source>
</evidence>
<evidence type="ECO:0000313" key="9">
    <source>
        <dbReference type="EMBL" id="PRY63278.1"/>
    </source>
</evidence>
<feature type="domain" description="RimM N-terminal" evidence="7">
    <location>
        <begin position="21"/>
        <end position="103"/>
    </location>
</feature>
<sequence>MFGVGRTTVARMPRPAESLLVARIGKPHGLRGEVTVQVHTDDPAGRFVPGAVYDTEAAAGTGVPRRLTIASARKHREIWLLGFEEIPDRTGAESLRGTRLVTNPSADGGDSGSDGSGSDGSDGVDGADEGFYEHDLVGLTVVRPAGEAIGEVTGLTVGAAQDLLEVRLTGGRDVLVPFVEALVPEVDLDAGRVVVDAPPGLFDLDES</sequence>
<feature type="compositionally biased region" description="Gly residues" evidence="6">
    <location>
        <begin position="109"/>
        <end position="120"/>
    </location>
</feature>
<keyword evidence="10" id="KW-1185">Reference proteome</keyword>
<dbReference type="EMBL" id="PVTI01000002">
    <property type="protein sequence ID" value="PRY63278.1"/>
    <property type="molecule type" value="Genomic_DNA"/>
</dbReference>
<name>A0A2T0UZL1_9MICO</name>
<evidence type="ECO:0000256" key="1">
    <source>
        <dbReference type="ARBA" id="ARBA00022490"/>
    </source>
</evidence>
<dbReference type="Gene3D" id="2.40.30.60">
    <property type="entry name" value="RimM"/>
    <property type="match status" value="1"/>
</dbReference>
<evidence type="ECO:0000256" key="5">
    <source>
        <dbReference type="HAMAP-Rule" id="MF_00014"/>
    </source>
</evidence>
<comment type="subcellular location">
    <subcellularLocation>
        <location evidence="5">Cytoplasm</location>
    </subcellularLocation>
</comment>
<dbReference type="HAMAP" id="MF_00014">
    <property type="entry name" value="Ribosome_mat_RimM"/>
    <property type="match status" value="1"/>
</dbReference>
<comment type="caution">
    <text evidence="9">The sequence shown here is derived from an EMBL/GenBank/DDBJ whole genome shotgun (WGS) entry which is preliminary data.</text>
</comment>
<reference evidence="9 10" key="1">
    <citation type="submission" date="2018-03" db="EMBL/GenBank/DDBJ databases">
        <title>Genomic Encyclopedia of Archaeal and Bacterial Type Strains, Phase II (KMG-II): from individual species to whole genera.</title>
        <authorList>
            <person name="Goeker M."/>
        </authorList>
    </citation>
    <scope>NUCLEOTIDE SEQUENCE [LARGE SCALE GENOMIC DNA]</scope>
    <source>
        <strain evidence="9 10">ATCC BAA-1496</strain>
    </source>
</reference>
<organism evidence="9 10">
    <name type="scientific">Knoellia remsis</name>
    <dbReference type="NCBI Taxonomy" id="407159"/>
    <lineage>
        <taxon>Bacteria</taxon>
        <taxon>Bacillati</taxon>
        <taxon>Actinomycetota</taxon>
        <taxon>Actinomycetes</taxon>
        <taxon>Micrococcales</taxon>
        <taxon>Intrasporangiaceae</taxon>
        <taxon>Knoellia</taxon>
    </lineage>
</organism>
<feature type="region of interest" description="Disordered" evidence="6">
    <location>
        <begin position="94"/>
        <end position="127"/>
    </location>
</feature>
<dbReference type="Proteomes" id="UP000237822">
    <property type="component" value="Unassembled WGS sequence"/>
</dbReference>
<evidence type="ECO:0000256" key="6">
    <source>
        <dbReference type="SAM" id="MobiDB-lite"/>
    </source>
</evidence>
<comment type="domain">
    <text evidence="5">The PRC barrel domain binds ribosomal protein uS19.</text>
</comment>
<dbReference type="GO" id="GO:0005840">
    <property type="term" value="C:ribosome"/>
    <property type="evidence" value="ECO:0007669"/>
    <property type="project" value="InterPro"/>
</dbReference>
<dbReference type="Gene3D" id="2.30.30.240">
    <property type="entry name" value="PRC-barrel domain"/>
    <property type="match status" value="1"/>
</dbReference>
<dbReference type="GO" id="GO:0006364">
    <property type="term" value="P:rRNA processing"/>
    <property type="evidence" value="ECO:0007669"/>
    <property type="project" value="UniProtKB-UniRule"/>
</dbReference>
<protein>
    <recommendedName>
        <fullName evidence="5">Ribosome maturation factor RimM</fullName>
    </recommendedName>
</protein>
<dbReference type="SUPFAM" id="SSF50346">
    <property type="entry name" value="PRC-barrel domain"/>
    <property type="match status" value="1"/>
</dbReference>
<dbReference type="InterPro" id="IPR036976">
    <property type="entry name" value="RimM_N_sf"/>
</dbReference>
<dbReference type="SUPFAM" id="SSF50447">
    <property type="entry name" value="Translation proteins"/>
    <property type="match status" value="1"/>
</dbReference>
<dbReference type="InterPro" id="IPR011033">
    <property type="entry name" value="PRC_barrel-like_sf"/>
</dbReference>
<proteinExistence type="inferred from homology"/>
<evidence type="ECO:0000256" key="4">
    <source>
        <dbReference type="ARBA" id="ARBA00023186"/>
    </source>
</evidence>
<keyword evidence="4 5" id="KW-0143">Chaperone</keyword>
<comment type="similarity">
    <text evidence="5">Belongs to the RimM family.</text>
</comment>
<dbReference type="Pfam" id="PF24986">
    <property type="entry name" value="PRC_RimM"/>
    <property type="match status" value="1"/>
</dbReference>
<dbReference type="NCBIfam" id="TIGR02273">
    <property type="entry name" value="16S_RimM"/>
    <property type="match status" value="1"/>
</dbReference>
<evidence type="ECO:0000259" key="7">
    <source>
        <dbReference type="Pfam" id="PF01782"/>
    </source>
</evidence>
<dbReference type="PANTHER" id="PTHR33692">
    <property type="entry name" value="RIBOSOME MATURATION FACTOR RIMM"/>
    <property type="match status" value="1"/>
</dbReference>
<gene>
    <name evidence="5" type="primary">rimM</name>
    <name evidence="9" type="ORF">BCF74_102111</name>
</gene>
<feature type="domain" description="Ribosome maturation factor RimM PRC barrel" evidence="8">
    <location>
        <begin position="134"/>
        <end position="201"/>
    </location>
</feature>
<dbReference type="InterPro" id="IPR011961">
    <property type="entry name" value="RimM"/>
</dbReference>
<dbReference type="PANTHER" id="PTHR33692:SF1">
    <property type="entry name" value="RIBOSOME MATURATION FACTOR RIMM"/>
    <property type="match status" value="1"/>
</dbReference>
<dbReference type="InterPro" id="IPR056792">
    <property type="entry name" value="PRC_RimM"/>
</dbReference>
<keyword evidence="2 5" id="KW-0690">Ribosome biogenesis</keyword>
<dbReference type="Pfam" id="PF01782">
    <property type="entry name" value="RimM"/>
    <property type="match status" value="1"/>
</dbReference>
<keyword evidence="3 5" id="KW-0698">rRNA processing</keyword>
<dbReference type="GO" id="GO:0042274">
    <property type="term" value="P:ribosomal small subunit biogenesis"/>
    <property type="evidence" value="ECO:0007669"/>
    <property type="project" value="UniProtKB-UniRule"/>
</dbReference>
<dbReference type="AlphaFoldDB" id="A0A2T0UZL1"/>